<dbReference type="EMBL" id="UFSM01000003">
    <property type="protein sequence ID" value="SUY29285.1"/>
    <property type="molecule type" value="Genomic_DNA"/>
</dbReference>
<dbReference type="Proteomes" id="UP000254701">
    <property type="component" value="Unassembled WGS sequence"/>
</dbReference>
<gene>
    <name evidence="1" type="ORF">NCTC10684_05517</name>
</gene>
<evidence type="ECO:0000313" key="2">
    <source>
        <dbReference type="Proteomes" id="UP000254701"/>
    </source>
</evidence>
<organism evidence="1 2">
    <name type="scientific">Aminobacter aminovorans</name>
    <name type="common">Chelatobacter heintzii</name>
    <dbReference type="NCBI Taxonomy" id="83263"/>
    <lineage>
        <taxon>Bacteria</taxon>
        <taxon>Pseudomonadati</taxon>
        <taxon>Pseudomonadota</taxon>
        <taxon>Alphaproteobacteria</taxon>
        <taxon>Hyphomicrobiales</taxon>
        <taxon>Phyllobacteriaceae</taxon>
        <taxon>Aminobacter</taxon>
    </lineage>
</organism>
<dbReference type="AlphaFoldDB" id="A0A381IN19"/>
<evidence type="ECO:0000313" key="1">
    <source>
        <dbReference type="EMBL" id="SUY29285.1"/>
    </source>
</evidence>
<proteinExistence type="predicted"/>
<name>A0A381IN19_AMIAI</name>
<reference evidence="1 2" key="1">
    <citation type="submission" date="2018-06" db="EMBL/GenBank/DDBJ databases">
        <authorList>
            <consortium name="Pathogen Informatics"/>
            <person name="Doyle S."/>
        </authorList>
    </citation>
    <scope>NUCLEOTIDE SEQUENCE [LARGE SCALE GENOMIC DNA]</scope>
    <source>
        <strain evidence="1 2">NCTC10684</strain>
    </source>
</reference>
<dbReference type="RefSeq" id="WP_131922418.1">
    <property type="nucleotide sequence ID" value="NZ_BAAAVY010000037.1"/>
</dbReference>
<accession>A0A381IN19</accession>
<protein>
    <submittedName>
        <fullName evidence="1">Uncharacterized protein</fullName>
    </submittedName>
</protein>
<sequence>MSCPAGGADTASLASHCRSVRQIKETGDEPKLEFTAERTGSIAKNQAPDLCIDGNNLWQRDHIPVAAAGV</sequence>